<feature type="domain" description="DUF7924" evidence="2">
    <location>
        <begin position="254"/>
        <end position="391"/>
    </location>
</feature>
<protein>
    <recommendedName>
        <fullName evidence="2">DUF7924 domain-containing protein</fullName>
    </recommendedName>
</protein>
<dbReference type="InterPro" id="IPR057684">
    <property type="entry name" value="DUF7924"/>
</dbReference>
<reference evidence="3" key="2">
    <citation type="submission" date="2020-10" db="EMBL/GenBank/DDBJ databases">
        <authorList>
            <person name="Peck L.D."/>
            <person name="Nowell R.W."/>
            <person name="Flood J."/>
            <person name="Ryan M.J."/>
            <person name="Barraclough T.G."/>
        </authorList>
    </citation>
    <scope>NUCLEOTIDE SEQUENCE</scope>
    <source>
        <strain evidence="3">IMI 127659i</strain>
    </source>
</reference>
<accession>A0A9P7HTY6</accession>
<feature type="region of interest" description="Disordered" evidence="1">
    <location>
        <begin position="117"/>
        <end position="138"/>
    </location>
</feature>
<keyword evidence="4" id="KW-1185">Reference proteome</keyword>
<feature type="region of interest" description="Disordered" evidence="1">
    <location>
        <begin position="1"/>
        <end position="40"/>
    </location>
</feature>
<dbReference type="EMBL" id="JADFTT010000299">
    <property type="protein sequence ID" value="KAG5763567.1"/>
    <property type="molecule type" value="Genomic_DNA"/>
</dbReference>
<reference evidence="3" key="1">
    <citation type="journal article" date="2020" name="bioRxiv">
        <title>Historical genomics reveals the evolutionary mechanisms behind multiple outbreaks of the host-specific coffee wilt pathogen Fusarium xylarioides.</title>
        <authorList>
            <person name="Peck D."/>
            <person name="Nowell R.W."/>
            <person name="Flood J."/>
            <person name="Ryan M.J."/>
            <person name="Barraclough T.G."/>
        </authorList>
    </citation>
    <scope>NUCLEOTIDE SEQUENCE</scope>
    <source>
        <strain evidence="3">IMI 127659i</strain>
    </source>
</reference>
<sequence length="625" mass="69862">MARRQNRKRQCADEPSLANIEPPTKKAKTRSETEREAWESWENPPEFYDRLSKISLTHRALKELNRRTRSHPSHPFPPVYPIANALACARSSRELAQFARHGGPDLRDLRGYPHLPTDHPHPINMSASRPSRSRNTRSTHPALILPTTATTKTKKSAPYDRDFDLHLTEHGVHQLYTSEEPDLEEITAAVSKPRPSLSPSRFSDGAFRAFQESNARARDEDDVLATVIPTILGPSQTSRNCARNTVFSALEPLTDNTITAAKPDIYWGAYPEQLTLLARNELAGHIMPSTMLNKPMAPNVFLEVKGPEGKAAVATRQVRYDGAVGARGMHSLQNYLVEEPQYDRKPHTFSFTYHEGLLKKYSHHMTAPTTEGGQPEYHISQLRSFSMTDMRSTFIEGATDLRNTLDLAETYRGAFIENANARASQAPIVAGRQCSTAAMQPTEDSADELAPSPPFYVNQARHKEESPDELAPSPVDYLDGGNDSQDLSSFNPSTSITTSFSPYQSRSKRQRSPRSQFAEDHAPKARSRGIRGAEPSGSTQGSALATQGSAPVSTAESFQVRTYWKKDRLCFLNSHQEEVKTIAKDWVQQVLDDGSKYFYWQSPESGRVFWATTLAKEPRKKRGGN</sequence>
<name>A0A9P7HTY6_9HYPO</name>
<evidence type="ECO:0000313" key="4">
    <source>
        <dbReference type="Proteomes" id="UP000750502"/>
    </source>
</evidence>
<organism evidence="3 4">
    <name type="scientific">Fusarium xylarioides</name>
    <dbReference type="NCBI Taxonomy" id="221167"/>
    <lineage>
        <taxon>Eukaryota</taxon>
        <taxon>Fungi</taxon>
        <taxon>Dikarya</taxon>
        <taxon>Ascomycota</taxon>
        <taxon>Pezizomycotina</taxon>
        <taxon>Sordariomycetes</taxon>
        <taxon>Hypocreomycetidae</taxon>
        <taxon>Hypocreales</taxon>
        <taxon>Nectriaceae</taxon>
        <taxon>Fusarium</taxon>
        <taxon>Fusarium fujikuroi species complex</taxon>
    </lineage>
</organism>
<evidence type="ECO:0000256" key="1">
    <source>
        <dbReference type="SAM" id="MobiDB-lite"/>
    </source>
</evidence>
<evidence type="ECO:0000259" key="2">
    <source>
        <dbReference type="Pfam" id="PF25545"/>
    </source>
</evidence>
<feature type="compositionally biased region" description="Basic and acidic residues" evidence="1">
    <location>
        <begin position="29"/>
        <end position="38"/>
    </location>
</feature>
<dbReference type="AlphaFoldDB" id="A0A9P7HTY6"/>
<dbReference type="Proteomes" id="UP000750502">
    <property type="component" value="Unassembled WGS sequence"/>
</dbReference>
<proteinExistence type="predicted"/>
<dbReference type="Pfam" id="PF25545">
    <property type="entry name" value="DUF7924"/>
    <property type="match status" value="1"/>
</dbReference>
<feature type="compositionally biased region" description="Polar residues" evidence="1">
    <location>
        <begin position="434"/>
        <end position="443"/>
    </location>
</feature>
<comment type="caution">
    <text evidence="3">The sequence shown here is derived from an EMBL/GenBank/DDBJ whole genome shotgun (WGS) entry which is preliminary data.</text>
</comment>
<gene>
    <name evidence="3" type="ORF">H9Q72_008331</name>
</gene>
<evidence type="ECO:0000313" key="3">
    <source>
        <dbReference type="EMBL" id="KAG5763567.1"/>
    </source>
</evidence>
<feature type="compositionally biased region" description="Polar residues" evidence="1">
    <location>
        <begin position="482"/>
        <end position="503"/>
    </location>
</feature>
<feature type="compositionally biased region" description="Polar residues" evidence="1">
    <location>
        <begin position="536"/>
        <end position="552"/>
    </location>
</feature>
<feature type="region of interest" description="Disordered" evidence="1">
    <location>
        <begin position="434"/>
        <end position="552"/>
    </location>
</feature>
<dbReference type="OrthoDB" id="5336565at2759"/>